<proteinExistence type="predicted"/>
<accession>A0ACC2ABG0</accession>
<dbReference type="EMBL" id="CM055114">
    <property type="protein sequence ID" value="KAJ7514853.1"/>
    <property type="molecule type" value="Genomic_DNA"/>
</dbReference>
<reference evidence="2" key="1">
    <citation type="journal article" date="2024" name="Proc. Natl. Acad. Sci. U.S.A.">
        <title>Extraordinary preservation of gene collinearity over three hundred million years revealed in homosporous lycophytes.</title>
        <authorList>
            <person name="Li C."/>
            <person name="Wickell D."/>
            <person name="Kuo L.Y."/>
            <person name="Chen X."/>
            <person name="Nie B."/>
            <person name="Liao X."/>
            <person name="Peng D."/>
            <person name="Ji J."/>
            <person name="Jenkins J."/>
            <person name="Williams M."/>
            <person name="Shu S."/>
            <person name="Plott C."/>
            <person name="Barry K."/>
            <person name="Rajasekar S."/>
            <person name="Grimwood J."/>
            <person name="Han X."/>
            <person name="Sun S."/>
            <person name="Hou Z."/>
            <person name="He W."/>
            <person name="Dai G."/>
            <person name="Sun C."/>
            <person name="Schmutz J."/>
            <person name="Leebens-Mack J.H."/>
            <person name="Li F.W."/>
            <person name="Wang L."/>
        </authorList>
    </citation>
    <scope>NUCLEOTIDE SEQUENCE [LARGE SCALE GENOMIC DNA]</scope>
    <source>
        <strain evidence="2">cv. PW_Plant_1</strain>
    </source>
</reference>
<organism evidence="1 2">
    <name type="scientific">Diphasiastrum complanatum</name>
    <name type="common">Issler's clubmoss</name>
    <name type="synonym">Lycopodium complanatum</name>
    <dbReference type="NCBI Taxonomy" id="34168"/>
    <lineage>
        <taxon>Eukaryota</taxon>
        <taxon>Viridiplantae</taxon>
        <taxon>Streptophyta</taxon>
        <taxon>Embryophyta</taxon>
        <taxon>Tracheophyta</taxon>
        <taxon>Lycopodiopsida</taxon>
        <taxon>Lycopodiales</taxon>
        <taxon>Lycopodiaceae</taxon>
        <taxon>Lycopodioideae</taxon>
        <taxon>Diphasiastrum</taxon>
    </lineage>
</organism>
<evidence type="ECO:0000313" key="2">
    <source>
        <dbReference type="Proteomes" id="UP001162992"/>
    </source>
</evidence>
<gene>
    <name evidence="1" type="ORF">O6H91_23G063000</name>
</gene>
<name>A0ACC2ABG0_DIPCM</name>
<sequence length="698" mass="77871">MDRSKCTQENDLFGNAKEQKPAAVYQRRSMSSSEYFSVQDTSANKDACKSSNLIQETLQDGHGIVHKKHRRSWIDRSLSSRGRRTSVTSTEETLLPGISQSEASETSEVTLNSQDKDVPIDQKGSSKERCLKKSSILFSPNGQQRKRVGAPPDFIREQQALFAEVDAFQLQEETPSPVKHQSFILGAASHDVACKFYVHSSALEVVPEDYPEEVPQQTPGDAFSSSEDSLSAALRTPECVSTFQRYSQESNVSCIYLAPQLLKDSCSSSSDIHTQTDALHTLKVDSNCLVHTLDSLVEELDSLDIYDKGQRTDTNLDKCEVTIKKEPSDSSVSQYRTTSVTKCADLGEGSQNLAVLPVFDAFLRECGQTMVMTLGEAISHFCDINEIAKLGEGTYGEAFKGNGNVIKIVPMDGNFRVNGEIQKTSAEMYNEVLLTNALSKLRSTSADLSKSLNICDNFIEAKAARICQGKYDAQLVDAWEEWDAKHKSENEHPMVFPSKQMYVAFVLADGGTDLESFILSDFQEVKSLLLQVVLALAVAEEACGFEHRDLHWGNIVLARKKGSMMKYKLQGRNLEVNNYGVFVSLIDFTLSRIDTGKQVLFCNLSADPAIFEGPKGDLQADTYRRMLKVTGGRWEAGFPRTNCLWIHYLADTILTRKAFRCSPKEKQMMRTFRKRVLLYNSAKAASTDNFFEDMFIGQ</sequence>
<protein>
    <submittedName>
        <fullName evidence="1">Uncharacterized protein</fullName>
    </submittedName>
</protein>
<dbReference type="Proteomes" id="UP001162992">
    <property type="component" value="Chromosome 23"/>
</dbReference>
<comment type="caution">
    <text evidence="1">The sequence shown here is derived from an EMBL/GenBank/DDBJ whole genome shotgun (WGS) entry which is preliminary data.</text>
</comment>
<keyword evidence="2" id="KW-1185">Reference proteome</keyword>
<evidence type="ECO:0000313" key="1">
    <source>
        <dbReference type="EMBL" id="KAJ7514853.1"/>
    </source>
</evidence>